<dbReference type="Gene3D" id="3.40.50.150">
    <property type="entry name" value="Vaccinia Virus protein VP39"/>
    <property type="match status" value="1"/>
</dbReference>
<dbReference type="Pfam" id="PF08241">
    <property type="entry name" value="Methyltransf_11"/>
    <property type="match status" value="1"/>
</dbReference>
<dbReference type="InterPro" id="IPR050447">
    <property type="entry name" value="Erg6_SMT_methyltransf"/>
</dbReference>
<dbReference type="InterPro" id="IPR020803">
    <property type="entry name" value="MeTfrase_dom"/>
</dbReference>
<sequence length="310" mass="35693">MSTQQLFFMEPDQDYRNDSLKANVAVSDRPLVADTAQHFEDCHNDYLFAWANSDNLAFHYGYWDSPEPYNQHQALINKNQLLYDKAKIQPSDRVLDAGCGIGGSSIWMAKNFGNRATGVTISGKQVAYATNYAKKKGVSDLVEFVQTDFCNTPFEDESFDVVWNAEAVSHTQFKGAFLKEAFRLLKPGGRIVYCDAFMMQRGFNEEQWQTMLAFFNGWAVPNLCYCDEFQGLLEDCGFQGIELDYIHEQTMQSAEYMYKVTKRLYPIQKLSQWLGLRNKAQTANYYAGLAQYDMFRNRYAEYCVFTAQKP</sequence>
<dbReference type="InterPro" id="IPR029063">
    <property type="entry name" value="SAM-dependent_MTases_sf"/>
</dbReference>
<organism evidence="5 6">
    <name type="scientific">Methylomonas methanica (strain DSM 25384 / MC09)</name>
    <dbReference type="NCBI Taxonomy" id="857087"/>
    <lineage>
        <taxon>Bacteria</taxon>
        <taxon>Pseudomonadati</taxon>
        <taxon>Pseudomonadota</taxon>
        <taxon>Gammaproteobacteria</taxon>
        <taxon>Methylococcales</taxon>
        <taxon>Methylococcaceae</taxon>
        <taxon>Methylomonas</taxon>
    </lineage>
</organism>
<dbReference type="Proteomes" id="UP000008888">
    <property type="component" value="Chromosome"/>
</dbReference>
<dbReference type="SUPFAM" id="SSF53335">
    <property type="entry name" value="S-adenosyl-L-methionine-dependent methyltransferases"/>
    <property type="match status" value="1"/>
</dbReference>
<dbReference type="RefSeq" id="WP_013820953.1">
    <property type="nucleotide sequence ID" value="NC_015572.1"/>
</dbReference>
<name>G0A3W8_METMM</name>
<dbReference type="CDD" id="cd02440">
    <property type="entry name" value="AdoMet_MTases"/>
    <property type="match status" value="1"/>
</dbReference>
<dbReference type="GO" id="GO:0008757">
    <property type="term" value="F:S-adenosylmethionine-dependent methyltransferase activity"/>
    <property type="evidence" value="ECO:0007669"/>
    <property type="project" value="InterPro"/>
</dbReference>
<keyword evidence="2 5" id="KW-0808">Transferase</keyword>
<dbReference type="EMBL" id="CP002738">
    <property type="protein sequence ID" value="AEG02740.1"/>
    <property type="molecule type" value="Genomic_DNA"/>
</dbReference>
<evidence type="ECO:0000313" key="5">
    <source>
        <dbReference type="EMBL" id="AEG02740.1"/>
    </source>
</evidence>
<feature type="domain" description="Polyketide synthase-like methyltransferase" evidence="4">
    <location>
        <begin position="66"/>
        <end position="283"/>
    </location>
</feature>
<dbReference type="SMART" id="SM00828">
    <property type="entry name" value="PKS_MT"/>
    <property type="match status" value="1"/>
</dbReference>
<dbReference type="eggNOG" id="COG2230">
    <property type="taxonomic scope" value="Bacteria"/>
</dbReference>
<dbReference type="AlphaFoldDB" id="G0A3W8"/>
<proteinExistence type="predicted"/>
<dbReference type="GO" id="GO:0032259">
    <property type="term" value="P:methylation"/>
    <property type="evidence" value="ECO:0007669"/>
    <property type="project" value="UniProtKB-KW"/>
</dbReference>
<dbReference type="OrthoDB" id="529208at2"/>
<evidence type="ECO:0000313" key="6">
    <source>
        <dbReference type="Proteomes" id="UP000008888"/>
    </source>
</evidence>
<reference evidence="5 6" key="1">
    <citation type="journal article" date="2011" name="J. Bacteriol.">
        <title>Complete Genome Sequence of the Aerobic Marine Methanotroph Methylomonas methanica MC09.</title>
        <authorList>
            <person name="Boden R."/>
            <person name="Cunliffe M."/>
            <person name="Scanlan J."/>
            <person name="Moussard H."/>
            <person name="Kits K.D."/>
            <person name="Klotz M.G."/>
            <person name="Jetten M.S."/>
            <person name="Vuilleumier S."/>
            <person name="Han J."/>
            <person name="Peters L."/>
            <person name="Mikhailova N."/>
            <person name="Teshima H."/>
            <person name="Tapia R."/>
            <person name="Kyrpides N."/>
            <person name="Ivanova N."/>
            <person name="Pagani I."/>
            <person name="Cheng J.F."/>
            <person name="Goodwin L."/>
            <person name="Han C."/>
            <person name="Hauser L."/>
            <person name="Land M.L."/>
            <person name="Lapidus A."/>
            <person name="Lucas S."/>
            <person name="Pitluck S."/>
            <person name="Woyke T."/>
            <person name="Stein L."/>
            <person name="Murrell J.C."/>
        </authorList>
    </citation>
    <scope>NUCLEOTIDE SEQUENCE [LARGE SCALE GENOMIC DNA]</scope>
    <source>
        <strain evidence="5 6">MC09</strain>
    </source>
</reference>
<dbReference type="HOGENOM" id="CLU_039068_6_0_6"/>
<reference key="2">
    <citation type="submission" date="2011-05" db="EMBL/GenBank/DDBJ databases">
        <title>Complete genome sequence of the aerobic marine methanotroph Methylomonas methanica MC09.</title>
        <authorList>
            <person name="Boden R."/>
            <person name="Cunliffe M."/>
            <person name="Scanlan J."/>
            <person name="Moussard H."/>
            <person name="Kits K.D."/>
            <person name="Klotz M."/>
            <person name="Jetten M."/>
            <person name="Vuilleumier S."/>
            <person name="Han J."/>
            <person name="Peters L."/>
            <person name="Mikhailova N."/>
            <person name="Teshima H."/>
            <person name="Tapia R."/>
            <person name="Kyrpides N."/>
            <person name="Ivanova N."/>
            <person name="Pagani I."/>
            <person name="Cheng J.-F."/>
            <person name="Goodwin L."/>
            <person name="Han C."/>
            <person name="Hauser L."/>
            <person name="Land M."/>
            <person name="Lapidus A."/>
            <person name="Lucas S."/>
            <person name="Pitluck S."/>
            <person name="Woyke T."/>
            <person name="Stein L.Y."/>
            <person name="Murrell C."/>
        </authorList>
    </citation>
    <scope>NUCLEOTIDE SEQUENCE</scope>
    <source>
        <strain>MC09</strain>
    </source>
</reference>
<protein>
    <submittedName>
        <fullName evidence="5">Methyltransferase type 11</fullName>
    </submittedName>
</protein>
<evidence type="ECO:0000256" key="3">
    <source>
        <dbReference type="ARBA" id="ARBA00022691"/>
    </source>
</evidence>
<dbReference type="PANTHER" id="PTHR44068">
    <property type="entry name" value="ZGC:194242"/>
    <property type="match status" value="1"/>
</dbReference>
<accession>G0A3W8</accession>
<evidence type="ECO:0000259" key="4">
    <source>
        <dbReference type="SMART" id="SM00828"/>
    </source>
</evidence>
<gene>
    <name evidence="5" type="ordered locus">Metme_4393</name>
</gene>
<reference evidence="6" key="3">
    <citation type="submission" date="2011-05" db="EMBL/GenBank/DDBJ databases">
        <title>Complete sequence of Methylomonas methanica MC09.</title>
        <authorList>
            <consortium name="US DOE Joint Genome Institute"/>
            <person name="Lucas S."/>
            <person name="Han J."/>
            <person name="Lapidus A."/>
            <person name="Cheng J.-F."/>
            <person name="Goodwin L."/>
            <person name="Pitluck S."/>
            <person name="Peters L."/>
            <person name="Mikhailova N."/>
            <person name="Teshima H."/>
            <person name="Han C."/>
            <person name="Tapia R."/>
            <person name="Land M."/>
            <person name="Hauser L."/>
            <person name="Kyrpides N."/>
            <person name="Ivanova N."/>
            <person name="Pagani I."/>
            <person name="Stein L."/>
            <person name="Woyke T."/>
        </authorList>
    </citation>
    <scope>NUCLEOTIDE SEQUENCE [LARGE SCALE GENOMIC DNA]</scope>
    <source>
        <strain evidence="6">MC09</strain>
    </source>
</reference>
<dbReference type="PANTHER" id="PTHR44068:SF11">
    <property type="entry name" value="GERANYL DIPHOSPHATE 2-C-METHYLTRANSFERASE"/>
    <property type="match status" value="1"/>
</dbReference>
<keyword evidence="3" id="KW-0949">S-adenosyl-L-methionine</keyword>
<evidence type="ECO:0000256" key="1">
    <source>
        <dbReference type="ARBA" id="ARBA00022603"/>
    </source>
</evidence>
<dbReference type="InterPro" id="IPR013216">
    <property type="entry name" value="Methyltransf_11"/>
</dbReference>
<keyword evidence="1 5" id="KW-0489">Methyltransferase</keyword>
<dbReference type="KEGG" id="mmt:Metme_4393"/>
<dbReference type="STRING" id="857087.Metme_4393"/>
<keyword evidence="6" id="KW-1185">Reference proteome</keyword>
<evidence type="ECO:0000256" key="2">
    <source>
        <dbReference type="ARBA" id="ARBA00022679"/>
    </source>
</evidence>